<evidence type="ECO:0000256" key="5">
    <source>
        <dbReference type="SAM" id="SignalP"/>
    </source>
</evidence>
<keyword evidence="4" id="KW-0472">Membrane</keyword>
<dbReference type="Pfam" id="PF24681">
    <property type="entry name" value="Kelch_KLHDC2_KLHL20_DRC7"/>
    <property type="match status" value="1"/>
</dbReference>
<feature type="compositionally biased region" description="Pro residues" evidence="3">
    <location>
        <begin position="1098"/>
        <end position="1111"/>
    </location>
</feature>
<feature type="transmembrane region" description="Helical" evidence="4">
    <location>
        <begin position="465"/>
        <end position="488"/>
    </location>
</feature>
<feature type="region of interest" description="Disordered" evidence="3">
    <location>
        <begin position="818"/>
        <end position="857"/>
    </location>
</feature>
<keyword evidence="5" id="KW-0732">Signal</keyword>
<dbReference type="Proteomes" id="UP000002748">
    <property type="component" value="Unassembled WGS sequence"/>
</dbReference>
<sequence>MPSRALLMLAMLRVATAADPPPRWGAAVAVVPSPPTLVVQGGKVQSEGQTYNSAPNSADTYMVPLNDSFPANDPPYQKLTPRTQGPAYSWHCLAPLYTEDDKWTLLSFGGDSGWSEPRPGGEDSAWLVNVNPNDGFIDFDHKPAGWAKEPSRRKEHSCAAPTGGGKVYITGGQADDGSADHNETWVFDPDPMEFSQLPSLPNKLYGHSSVLLDNGTLLVLGGVDAESQELRPLNTIQAFDTTAQQPQWNSVNIPGDVPGGRRSASATLINGDNVLLFGGANENRSTVFGDAWVFNPSTLQWDMVMNDENGPGARYDAAVAYVGNGQVTIMGGYGADGPASGDFHVLNVITAGSSAGGGAGGGGAGAGGGEGGASGTAAAVSSFFPGGQGAGGAAGAGPTGQGGAGAAGSTQSGTLPAATQASSFTTGSGGEIATSINTRPKPGETGKPTPHPQANSSSSNAGRNAAIIGSIVGCACLVFLALILFFWCRRRKRDEKYQKEVAQRRLTKEGDAEAWAAHTTPPASPGGRFAGMAALGAGAGAVAATLRKISGGRNPEYQAVATDEPTGGTGIAPKRRSTRYVGQKMRLVGHSEGHDPFSDTYSEDLPFEGTSTGQTSAFGPGIASTAVGMRQRQVSNEHSPILEEDEEIPIGGRWATANLILNDSNSDTTPAPTSPTRMSRASFMASEDDFNLLAPIPRRPLTEGALLAEVPSRGSGVSGASTSGTSMADLANASVEQGNRVPLQSDAPMLWDMANKAPVPGNPSDFTPFSPTMSDLSGSDLVPPAMLLRLGDHSGSESSSVNSKHRMVARAIAEPRGIGSEHGEIDETSFRDSRSSRASAGLDGQYGATSRHTFGSMEPKSPYYFPEEDPDATPVARHTERFGSETGLSDLIPDFGSTPSSLIRLNVPSVLERGGSDSSGTYSASTWGSNVASNVGSSFSGKSGGSTAGTWATAASEVRSDSSEVGGSEVSTASTVGTWTTAPPQAPPELEEELAALRDATPVATPRLSRVDTNPDLACVATPRVVSSATIVAPMGLGMRNVSLGDSPSAAGSSSLQRSSSGSSTMAVVGSQPSARERALNRSLEGIDPPQGLGEFKSPPPSLAPSLPPSPREMQPWPETEFAPTCRPSPSASIFTVPTLADAPDPFQDPPSRRGSAGSGVGGTPGVGPTSAGTAIGAAVPVAVTAGGMASVPLGGTEGVESDVSDAVENLASPVLSPAPSPKPQRTLAGMAGLGGGLIAGRGMGRLRPVREAIDSINRRGAGLPSRFASGGSRDFTPTPPKNKDKDKAGSGSPAAAVVASPAKPEKAEPKPEPKDEPKDESKGTDRTASPLLKKQGQSEFHLRPTHRYASPASFRTATESTSHHSHSHSNSSSDD</sequence>
<dbReference type="RefSeq" id="XP_014180033.1">
    <property type="nucleotide sequence ID" value="XM_014324558.1"/>
</dbReference>
<dbReference type="SUPFAM" id="SSF117281">
    <property type="entry name" value="Kelch motif"/>
    <property type="match status" value="1"/>
</dbReference>
<feature type="region of interest" description="Disordered" evidence="3">
    <location>
        <begin position="1046"/>
        <end position="1128"/>
    </location>
</feature>
<dbReference type="GeneID" id="25985033"/>
<evidence type="ECO:0000256" key="1">
    <source>
        <dbReference type="ARBA" id="ARBA00022441"/>
    </source>
</evidence>
<evidence type="ECO:0000256" key="4">
    <source>
        <dbReference type="SAM" id="Phobius"/>
    </source>
</evidence>
<keyword evidence="1" id="KW-0880">Kelch repeat</keyword>
<feature type="compositionally biased region" description="Gly residues" evidence="3">
    <location>
        <begin position="390"/>
        <end position="406"/>
    </location>
</feature>
<dbReference type="VEuPathDB" id="FungiDB:A1Q1_01519"/>
<dbReference type="SMART" id="SM00612">
    <property type="entry name" value="Kelch"/>
    <property type="match status" value="1"/>
</dbReference>
<protein>
    <submittedName>
        <fullName evidence="6">Uncharacterized protein</fullName>
    </submittedName>
</protein>
<dbReference type="Gene3D" id="2.120.10.80">
    <property type="entry name" value="Kelch-type beta propeller"/>
    <property type="match status" value="2"/>
</dbReference>
<dbReference type="EMBL" id="ALBS01000173">
    <property type="protein sequence ID" value="EJT49317.1"/>
    <property type="molecule type" value="Genomic_DNA"/>
</dbReference>
<evidence type="ECO:0000256" key="3">
    <source>
        <dbReference type="SAM" id="MobiDB-lite"/>
    </source>
</evidence>
<feature type="compositionally biased region" description="Basic and acidic residues" evidence="3">
    <location>
        <begin position="819"/>
        <end position="835"/>
    </location>
</feature>
<keyword evidence="4" id="KW-0812">Transmembrane</keyword>
<feature type="region of interest" description="Disordered" evidence="3">
    <location>
        <begin position="145"/>
        <end position="166"/>
    </location>
</feature>
<feature type="compositionally biased region" description="Low complexity" evidence="3">
    <location>
        <begin position="1046"/>
        <end position="1064"/>
    </location>
</feature>
<dbReference type="OrthoDB" id="2596920at2759"/>
<dbReference type="InterPro" id="IPR006652">
    <property type="entry name" value="Kelch_1"/>
</dbReference>
<dbReference type="HOGENOM" id="CLU_256441_0_0_1"/>
<keyword evidence="2" id="KW-0677">Repeat</keyword>
<gene>
    <name evidence="6" type="ORF">A1Q1_01519</name>
</gene>
<comment type="caution">
    <text evidence="6">The sequence shown here is derived from an EMBL/GenBank/DDBJ whole genome shotgun (WGS) entry which is preliminary data.</text>
</comment>
<proteinExistence type="predicted"/>
<accession>J6F293</accession>
<name>J6F293_TRIAS</name>
<feature type="compositionally biased region" description="Low complexity" evidence="3">
    <location>
        <begin position="957"/>
        <end position="971"/>
    </location>
</feature>
<feature type="compositionally biased region" description="Gly residues" evidence="3">
    <location>
        <begin position="1157"/>
        <end position="1166"/>
    </location>
</feature>
<feature type="region of interest" description="Disordered" evidence="3">
    <location>
        <begin position="1256"/>
        <end position="1376"/>
    </location>
</feature>
<dbReference type="InterPro" id="IPR015915">
    <property type="entry name" value="Kelch-typ_b-propeller"/>
</dbReference>
<feature type="compositionally biased region" description="Low complexity" evidence="3">
    <location>
        <begin position="1290"/>
        <end position="1303"/>
    </location>
</feature>
<feature type="compositionally biased region" description="Polar residues" evidence="3">
    <location>
        <begin position="417"/>
        <end position="426"/>
    </location>
</feature>
<evidence type="ECO:0000313" key="7">
    <source>
        <dbReference type="Proteomes" id="UP000002748"/>
    </source>
</evidence>
<dbReference type="PANTHER" id="PTHR46093">
    <property type="entry name" value="ACYL-COA-BINDING DOMAIN-CONTAINING PROTEIN 5"/>
    <property type="match status" value="1"/>
</dbReference>
<feature type="region of interest" description="Disordered" evidence="3">
    <location>
        <begin position="504"/>
        <end position="527"/>
    </location>
</feature>
<reference evidence="6 7" key="1">
    <citation type="journal article" date="2012" name="Eukaryot. Cell">
        <title>Draft genome sequence of CBS 2479, the standard type strain of Trichosporon asahii.</title>
        <authorList>
            <person name="Yang R.Y."/>
            <person name="Li H.T."/>
            <person name="Zhu H."/>
            <person name="Zhou G.P."/>
            <person name="Wang M."/>
            <person name="Wang L."/>
        </authorList>
    </citation>
    <scope>NUCLEOTIDE SEQUENCE [LARGE SCALE GENOMIC DNA]</scope>
    <source>
        <strain evidence="7">ATCC 90039 / CBS 2479 / JCM 2466 / KCTC 7840 / NCYC 2677 / UAMH 7654</strain>
    </source>
</reference>
<feature type="signal peptide" evidence="5">
    <location>
        <begin position="1"/>
        <end position="17"/>
    </location>
</feature>
<feature type="region of interest" description="Disordered" evidence="3">
    <location>
        <begin position="390"/>
        <end position="461"/>
    </location>
</feature>
<feature type="region of interest" description="Disordered" evidence="3">
    <location>
        <begin position="957"/>
        <end position="986"/>
    </location>
</feature>
<dbReference type="KEGG" id="tasa:A1Q1_01519"/>
<feature type="compositionally biased region" description="Basic and acidic residues" evidence="3">
    <location>
        <begin position="1304"/>
        <end position="1326"/>
    </location>
</feature>
<evidence type="ECO:0000256" key="2">
    <source>
        <dbReference type="ARBA" id="ARBA00022737"/>
    </source>
</evidence>
<keyword evidence="4" id="KW-1133">Transmembrane helix</keyword>
<feature type="region of interest" description="Disordered" evidence="3">
    <location>
        <begin position="1140"/>
        <end position="1169"/>
    </location>
</feature>
<evidence type="ECO:0000313" key="6">
    <source>
        <dbReference type="EMBL" id="EJT49317.1"/>
    </source>
</evidence>
<organism evidence="6 7">
    <name type="scientific">Trichosporon asahii var. asahii (strain ATCC 90039 / CBS 2479 / JCM 2466 / KCTC 7840 / NBRC 103889/ NCYC 2677 / UAMH 7654)</name>
    <name type="common">Yeast</name>
    <dbReference type="NCBI Taxonomy" id="1186058"/>
    <lineage>
        <taxon>Eukaryota</taxon>
        <taxon>Fungi</taxon>
        <taxon>Dikarya</taxon>
        <taxon>Basidiomycota</taxon>
        <taxon>Agaricomycotina</taxon>
        <taxon>Tremellomycetes</taxon>
        <taxon>Trichosporonales</taxon>
        <taxon>Trichosporonaceae</taxon>
        <taxon>Trichosporon</taxon>
    </lineage>
</organism>
<dbReference type="PANTHER" id="PTHR46093:SF18">
    <property type="entry name" value="FIBRONECTIN TYPE-III DOMAIN-CONTAINING PROTEIN"/>
    <property type="match status" value="1"/>
</dbReference>
<feature type="compositionally biased region" description="Polar residues" evidence="3">
    <location>
        <begin position="972"/>
        <end position="981"/>
    </location>
</feature>
<feature type="chain" id="PRO_5003787523" evidence="5">
    <location>
        <begin position="18"/>
        <end position="1376"/>
    </location>
</feature>